<feature type="signal peptide" evidence="1">
    <location>
        <begin position="1"/>
        <end position="21"/>
    </location>
</feature>
<proteinExistence type="predicted"/>
<accession>A0A5C6E9S9</accession>
<name>A0A5C6E9S9_9BACT</name>
<keyword evidence="3" id="KW-1185">Reference proteome</keyword>
<evidence type="ECO:0000313" key="2">
    <source>
        <dbReference type="EMBL" id="TWU44697.1"/>
    </source>
</evidence>
<comment type="caution">
    <text evidence="2">The sequence shown here is derived from an EMBL/GenBank/DDBJ whole genome shotgun (WGS) entry which is preliminary data.</text>
</comment>
<gene>
    <name evidence="2" type="ORF">Poly51_59660</name>
</gene>
<dbReference type="Proteomes" id="UP000318288">
    <property type="component" value="Unassembled WGS sequence"/>
</dbReference>
<feature type="chain" id="PRO_5022766644" evidence="1">
    <location>
        <begin position="22"/>
        <end position="183"/>
    </location>
</feature>
<evidence type="ECO:0000313" key="3">
    <source>
        <dbReference type="Proteomes" id="UP000318288"/>
    </source>
</evidence>
<evidence type="ECO:0000256" key="1">
    <source>
        <dbReference type="SAM" id="SignalP"/>
    </source>
</evidence>
<dbReference type="AlphaFoldDB" id="A0A5C6E9S9"/>
<organism evidence="2 3">
    <name type="scientific">Rubripirellula tenax</name>
    <dbReference type="NCBI Taxonomy" id="2528015"/>
    <lineage>
        <taxon>Bacteria</taxon>
        <taxon>Pseudomonadati</taxon>
        <taxon>Planctomycetota</taxon>
        <taxon>Planctomycetia</taxon>
        <taxon>Pirellulales</taxon>
        <taxon>Pirellulaceae</taxon>
        <taxon>Rubripirellula</taxon>
    </lineage>
</organism>
<sequence length="183" mass="20233" precursor="true">MRLYSLALLAALLLFGCTASQRDSVPKASTASDCEAAIEVIATSNDRDEVFAAYRVVFDGGRTAVDAWQEHLDDLRTIDGTLCTRSLNGGTFTIAQQSLWAIQDMIEETRIPLTCKSYYVLSESNVNDWLGKRQGLRLVDLKIEAASRSLQLAETDFELTGSPDAGQAIQFYRDILTSLRSQQ</sequence>
<keyword evidence="1" id="KW-0732">Signal</keyword>
<dbReference type="EMBL" id="SJPW01000010">
    <property type="protein sequence ID" value="TWU44697.1"/>
    <property type="molecule type" value="Genomic_DNA"/>
</dbReference>
<dbReference type="PROSITE" id="PS51257">
    <property type="entry name" value="PROKAR_LIPOPROTEIN"/>
    <property type="match status" value="1"/>
</dbReference>
<protein>
    <submittedName>
        <fullName evidence="2">Uncharacterized protein</fullName>
    </submittedName>
</protein>
<reference evidence="2 3" key="1">
    <citation type="submission" date="2019-02" db="EMBL/GenBank/DDBJ databases">
        <title>Deep-cultivation of Planctomycetes and their phenomic and genomic characterization uncovers novel biology.</title>
        <authorList>
            <person name="Wiegand S."/>
            <person name="Jogler M."/>
            <person name="Boedeker C."/>
            <person name="Pinto D."/>
            <person name="Vollmers J."/>
            <person name="Rivas-Marin E."/>
            <person name="Kohn T."/>
            <person name="Peeters S.H."/>
            <person name="Heuer A."/>
            <person name="Rast P."/>
            <person name="Oberbeckmann S."/>
            <person name="Bunk B."/>
            <person name="Jeske O."/>
            <person name="Meyerdierks A."/>
            <person name="Storesund J.E."/>
            <person name="Kallscheuer N."/>
            <person name="Luecker S."/>
            <person name="Lage O.M."/>
            <person name="Pohl T."/>
            <person name="Merkel B.J."/>
            <person name="Hornburger P."/>
            <person name="Mueller R.-W."/>
            <person name="Bruemmer F."/>
            <person name="Labrenz M."/>
            <person name="Spormann A.M."/>
            <person name="Op Den Camp H."/>
            <person name="Overmann J."/>
            <person name="Amann R."/>
            <person name="Jetten M.S.M."/>
            <person name="Mascher T."/>
            <person name="Medema M.H."/>
            <person name="Devos D.P."/>
            <person name="Kaster A.-K."/>
            <person name="Ovreas L."/>
            <person name="Rohde M."/>
            <person name="Galperin M.Y."/>
            <person name="Jogler C."/>
        </authorList>
    </citation>
    <scope>NUCLEOTIDE SEQUENCE [LARGE SCALE GENOMIC DNA]</scope>
    <source>
        <strain evidence="2 3">Poly51</strain>
    </source>
</reference>